<keyword evidence="2 5" id="KW-0812">Transmembrane</keyword>
<accession>A0A7Z8NPF9</accession>
<dbReference type="Pfam" id="PF01226">
    <property type="entry name" value="Form_Nir_trans"/>
    <property type="match status" value="1"/>
</dbReference>
<name>A0A7Z8NPF9_9CELL</name>
<feature type="transmembrane region" description="Helical" evidence="5">
    <location>
        <begin position="266"/>
        <end position="291"/>
    </location>
</feature>
<evidence type="ECO:0000313" key="7">
    <source>
        <dbReference type="Proteomes" id="UP000308121"/>
    </source>
</evidence>
<proteinExistence type="predicted"/>
<gene>
    <name evidence="6" type="ORF">FA014_17855</name>
</gene>
<comment type="subcellular location">
    <subcellularLocation>
        <location evidence="1">Membrane</location>
        <topology evidence="1">Multi-pass membrane protein</topology>
    </subcellularLocation>
</comment>
<dbReference type="Proteomes" id="UP000308121">
    <property type="component" value="Unassembled WGS sequence"/>
</dbReference>
<feature type="transmembrane region" description="Helical" evidence="5">
    <location>
        <begin position="63"/>
        <end position="88"/>
    </location>
</feature>
<reference evidence="6 7" key="1">
    <citation type="submission" date="2019-05" db="EMBL/GenBank/DDBJ databases">
        <title>Genome sequence of Cellulomonas hominis strain CS1.</title>
        <authorList>
            <person name="Belmont J."/>
            <person name="Maclea K.S."/>
        </authorList>
    </citation>
    <scope>NUCLEOTIDE SEQUENCE [LARGE SCALE GENOMIC DNA]</scope>
    <source>
        <strain evidence="6 7">CS1</strain>
    </source>
</reference>
<feature type="transmembrane region" description="Helical" evidence="5">
    <location>
        <begin position="94"/>
        <end position="114"/>
    </location>
</feature>
<organism evidence="6 7">
    <name type="scientific">Cellulomonas hominis</name>
    <dbReference type="NCBI Taxonomy" id="156981"/>
    <lineage>
        <taxon>Bacteria</taxon>
        <taxon>Bacillati</taxon>
        <taxon>Actinomycetota</taxon>
        <taxon>Actinomycetes</taxon>
        <taxon>Micrococcales</taxon>
        <taxon>Cellulomonadaceae</taxon>
        <taxon>Cellulomonas</taxon>
    </lineage>
</organism>
<dbReference type="EMBL" id="SZYE01000235">
    <property type="protein sequence ID" value="TKR22173.1"/>
    <property type="molecule type" value="Genomic_DNA"/>
</dbReference>
<evidence type="ECO:0000256" key="1">
    <source>
        <dbReference type="ARBA" id="ARBA00004141"/>
    </source>
</evidence>
<keyword evidence="3 5" id="KW-1133">Transmembrane helix</keyword>
<feature type="transmembrane region" description="Helical" evidence="5">
    <location>
        <begin position="197"/>
        <end position="216"/>
    </location>
</feature>
<sequence>MSRSARLSPGGRAGTRCGTLCAVSTADPQSLFPGKQFISTALEVLETKTTMSGGLARRYLQRAAMAGVLIGLLYATYYAVLGAFAGIGDGSVRPVGRLVGAVVFGWALVFIYYSRSELLTSNMMIVSIGAYHRRTSWLRALRMLGLCYLGNAVGGLFVAVLLRLSTLVEGAPLEEMVASVEHKLAYVADGPTGWVDLLVRAVLCNFCINVAMLLVYNGLIKDDLTKCLVMITSVFIFAFLGLEHSVANTVLFTIVGLQEGIDVGLAAGNVAIALIGNFIGGGLLIGLYYAYVNDDSQWLRQQGRGTSTPDDPR</sequence>
<dbReference type="GO" id="GO:0015499">
    <property type="term" value="F:formate transmembrane transporter activity"/>
    <property type="evidence" value="ECO:0007669"/>
    <property type="project" value="TreeGrafter"/>
</dbReference>
<feature type="transmembrane region" description="Helical" evidence="5">
    <location>
        <begin position="228"/>
        <end position="254"/>
    </location>
</feature>
<dbReference type="InterPro" id="IPR023271">
    <property type="entry name" value="Aquaporin-like"/>
</dbReference>
<protein>
    <submittedName>
        <fullName evidence="6">Formate/nitrite transporter family protein</fullName>
    </submittedName>
</protein>
<evidence type="ECO:0000256" key="5">
    <source>
        <dbReference type="SAM" id="Phobius"/>
    </source>
</evidence>
<dbReference type="Gene3D" id="1.20.1080.10">
    <property type="entry name" value="Glycerol uptake facilitator protein"/>
    <property type="match status" value="1"/>
</dbReference>
<dbReference type="InterPro" id="IPR000292">
    <property type="entry name" value="For/NO2_transpt"/>
</dbReference>
<dbReference type="GO" id="GO:0005886">
    <property type="term" value="C:plasma membrane"/>
    <property type="evidence" value="ECO:0007669"/>
    <property type="project" value="TreeGrafter"/>
</dbReference>
<feature type="transmembrane region" description="Helical" evidence="5">
    <location>
        <begin position="143"/>
        <end position="164"/>
    </location>
</feature>
<dbReference type="PANTHER" id="PTHR30520:SF8">
    <property type="entry name" value="NITRITE TRANSPORTER NIRC"/>
    <property type="match status" value="1"/>
</dbReference>
<keyword evidence="4 5" id="KW-0472">Membrane</keyword>
<comment type="caution">
    <text evidence="6">The sequence shown here is derived from an EMBL/GenBank/DDBJ whole genome shotgun (WGS) entry which is preliminary data.</text>
</comment>
<evidence type="ECO:0000313" key="6">
    <source>
        <dbReference type="EMBL" id="TKR22173.1"/>
    </source>
</evidence>
<dbReference type="OrthoDB" id="9786493at2"/>
<evidence type="ECO:0000256" key="2">
    <source>
        <dbReference type="ARBA" id="ARBA00022692"/>
    </source>
</evidence>
<dbReference type="AlphaFoldDB" id="A0A7Z8NPF9"/>
<evidence type="ECO:0000256" key="4">
    <source>
        <dbReference type="ARBA" id="ARBA00023136"/>
    </source>
</evidence>
<evidence type="ECO:0000256" key="3">
    <source>
        <dbReference type="ARBA" id="ARBA00022989"/>
    </source>
</evidence>
<dbReference type="PANTHER" id="PTHR30520">
    <property type="entry name" value="FORMATE TRANSPORTER-RELATED"/>
    <property type="match status" value="1"/>
</dbReference>